<dbReference type="AlphaFoldDB" id="A0A7S3JB58"/>
<reference evidence="1" key="1">
    <citation type="submission" date="2021-01" db="EMBL/GenBank/DDBJ databases">
        <authorList>
            <person name="Corre E."/>
            <person name="Pelletier E."/>
            <person name="Niang G."/>
            <person name="Scheremetjew M."/>
            <person name="Finn R."/>
            <person name="Kale V."/>
            <person name="Holt S."/>
            <person name="Cochrane G."/>
            <person name="Meng A."/>
            <person name="Brown T."/>
            <person name="Cohen L."/>
        </authorList>
    </citation>
    <scope>NUCLEOTIDE SEQUENCE</scope>
    <source>
        <strain evidence="1">FSP1.4</strain>
    </source>
</reference>
<organism evidence="1">
    <name type="scientific">Euplotes harpa</name>
    <dbReference type="NCBI Taxonomy" id="151035"/>
    <lineage>
        <taxon>Eukaryota</taxon>
        <taxon>Sar</taxon>
        <taxon>Alveolata</taxon>
        <taxon>Ciliophora</taxon>
        <taxon>Intramacronucleata</taxon>
        <taxon>Spirotrichea</taxon>
        <taxon>Hypotrichia</taxon>
        <taxon>Euplotida</taxon>
        <taxon>Euplotidae</taxon>
        <taxon>Euplotes</taxon>
    </lineage>
</organism>
<sequence>MVKISHYIDSLEDVLAKVTKEAYLDYFIYTKDDFERTVKACHNAARIVFRGSKIELTQDMDFSGPSYKAEYFSVEFCGDYKQEEWSESPGKLEIIIRAISNCGLRDTLRTFNVISCGLSVYSVTSLFKLYEMPDVEVVEVNPGPQF</sequence>
<evidence type="ECO:0000313" key="1">
    <source>
        <dbReference type="EMBL" id="CAE0350553.1"/>
    </source>
</evidence>
<protein>
    <submittedName>
        <fullName evidence="1">Uncharacterized protein</fullName>
    </submittedName>
</protein>
<accession>A0A7S3JB58</accession>
<name>A0A7S3JB58_9SPIT</name>
<proteinExistence type="predicted"/>
<gene>
    <name evidence="1" type="ORF">EHAR0213_LOCUS9467</name>
</gene>
<dbReference type="EMBL" id="HBII01022788">
    <property type="protein sequence ID" value="CAE0350553.1"/>
    <property type="molecule type" value="Transcribed_RNA"/>
</dbReference>